<organism evidence="16 17">
    <name type="scientific">Lingula anatina</name>
    <name type="common">Brachiopod</name>
    <name type="synonym">Lingula unguis</name>
    <dbReference type="NCBI Taxonomy" id="7574"/>
    <lineage>
        <taxon>Eukaryota</taxon>
        <taxon>Metazoa</taxon>
        <taxon>Spiralia</taxon>
        <taxon>Lophotrochozoa</taxon>
        <taxon>Brachiopoda</taxon>
        <taxon>Linguliformea</taxon>
        <taxon>Lingulata</taxon>
        <taxon>Lingulida</taxon>
        <taxon>Linguloidea</taxon>
        <taxon>Lingulidae</taxon>
        <taxon>Lingula</taxon>
    </lineage>
</organism>
<feature type="domain" description="Kinetochore protein Ndc80 CH" evidence="13">
    <location>
        <begin position="74"/>
        <end position="211"/>
    </location>
</feature>
<dbReference type="Gene3D" id="1.10.418.30">
    <property type="entry name" value="Ncd80 complex, Ncd80 subunit"/>
    <property type="match status" value="1"/>
</dbReference>
<dbReference type="KEGG" id="lak:106177279"/>
<keyword evidence="7 10" id="KW-0539">Nucleus</keyword>
<feature type="domain" description="DUF5595" evidence="14">
    <location>
        <begin position="231"/>
        <end position="297"/>
    </location>
</feature>
<dbReference type="InParanoid" id="A0A1S3JYT9"/>
<gene>
    <name evidence="17" type="primary">LOC106177279</name>
</gene>
<evidence type="ECO:0000256" key="12">
    <source>
        <dbReference type="SAM" id="MobiDB-lite"/>
    </source>
</evidence>
<feature type="compositionally biased region" description="Basic and acidic residues" evidence="12">
    <location>
        <begin position="91"/>
        <end position="104"/>
    </location>
</feature>
<keyword evidence="9 10" id="KW-0137">Centromere</keyword>
<comment type="function">
    <text evidence="10">Acts as a component of the essential kinetochore-associated NDC80 complex, which is required for chromosome segregation and spindle checkpoint activity.</text>
</comment>
<evidence type="ECO:0000256" key="1">
    <source>
        <dbReference type="ARBA" id="ARBA00007050"/>
    </source>
</evidence>
<name>A0A1S3JYT9_LINAN</name>
<dbReference type="AlphaFoldDB" id="A0A1S3JYT9"/>
<dbReference type="GO" id="GO:0051301">
    <property type="term" value="P:cell division"/>
    <property type="evidence" value="ECO:0007669"/>
    <property type="project" value="UniProtKB-UniRule"/>
</dbReference>
<feature type="compositionally biased region" description="Low complexity" evidence="12">
    <location>
        <begin position="1"/>
        <end position="18"/>
    </location>
</feature>
<dbReference type="GO" id="GO:0005634">
    <property type="term" value="C:nucleus"/>
    <property type="evidence" value="ECO:0007669"/>
    <property type="project" value="UniProtKB-SubCell"/>
</dbReference>
<keyword evidence="8 10" id="KW-0131">Cell cycle</keyword>
<evidence type="ECO:0000313" key="17">
    <source>
        <dbReference type="RefSeq" id="XP_013415462.1"/>
    </source>
</evidence>
<evidence type="ECO:0000256" key="8">
    <source>
        <dbReference type="ARBA" id="ARBA00023306"/>
    </source>
</evidence>
<keyword evidence="16" id="KW-1185">Reference proteome</keyword>
<feature type="compositionally biased region" description="Low complexity" evidence="12">
    <location>
        <begin position="27"/>
        <end position="49"/>
    </location>
</feature>
<keyword evidence="3 10" id="KW-0132">Cell division</keyword>
<evidence type="ECO:0000256" key="7">
    <source>
        <dbReference type="ARBA" id="ARBA00023242"/>
    </source>
</evidence>
<dbReference type="Pfam" id="PF24487">
    <property type="entry name" value="NDC80_loop"/>
    <property type="match status" value="1"/>
</dbReference>
<dbReference type="Gene3D" id="6.10.250.1950">
    <property type="match status" value="1"/>
</dbReference>
<evidence type="ECO:0000259" key="13">
    <source>
        <dbReference type="Pfam" id="PF03801"/>
    </source>
</evidence>
<dbReference type="STRING" id="7574.A0A1S3JYT9"/>
<accession>A0A1S3JYT9</accession>
<proteinExistence type="inferred from homology"/>
<comment type="subunit">
    <text evidence="10">Component of the NDC80 complex.</text>
</comment>
<dbReference type="InterPro" id="IPR005550">
    <property type="entry name" value="Kinetochore_Ndc80"/>
</dbReference>
<dbReference type="Proteomes" id="UP000085678">
    <property type="component" value="Unplaced"/>
</dbReference>
<dbReference type="InterPro" id="IPR038273">
    <property type="entry name" value="Ndc80_sf"/>
</dbReference>
<feature type="domain" description="Kinetochore protein NDC80 loop region" evidence="15">
    <location>
        <begin position="385"/>
        <end position="605"/>
    </location>
</feature>
<dbReference type="Pfam" id="PF18077">
    <property type="entry name" value="DUF5595"/>
    <property type="match status" value="1"/>
</dbReference>
<dbReference type="PANTHER" id="PTHR10643:SF2">
    <property type="entry name" value="KINETOCHORE PROTEIN NDC80 HOMOLOG"/>
    <property type="match status" value="1"/>
</dbReference>
<evidence type="ECO:0000256" key="10">
    <source>
        <dbReference type="RuleBase" id="RU368072"/>
    </source>
</evidence>
<keyword evidence="5 10" id="KW-0995">Kinetochore</keyword>
<evidence type="ECO:0000256" key="6">
    <source>
        <dbReference type="ARBA" id="ARBA00023054"/>
    </source>
</evidence>
<sequence>MRRSSASSSGRLSLAPLRVKNEGPIPSGSGRLSTGSTRSSVGGRTSVGSAIGGGRNSVGSRKSMLPRYNQSSNSMATAAKKRRSSGYGRTYGEHGMVKDPRPNSDKVYKERSIKLLLEFLLEKGFPHNINKKVLLYPTSKDFFRIFEFLFSFIEPKYQVGPKPEEEIPKLFKLMGYPFPISKSNMFSIGSPHTWPTLLGALRFLMEIVKYAFNVDTDAVLFPPRDDEFDSIPESKILFNYMEEGYAAFLNGADTFEHLDEELARNLRQKTEGISGGLDQLVSENNILTRELTDLQNEPDRLVELREKHHTITADERKFQAYLENLEKHKHSFEKRIQEVDEEFNTMTAEYQAILANNKRMKAIFDSQEFSPADVERINMARQELQRQIESIEKDIEAIERQIWDEEINIGKIQQNTEAKCQEYNKKATMLKLIPPSAENAHGRDYEMRVNFHSGSIDFIGAIKPALVQMKKQCNEKVHEMEARRIGEMEGLDQVTEMVSDKGEEISKLESKHKRAEEELECKKEAMQRECQKLQAETDAIQAEITEMRRSSQMSVQEAQKELQQLHKRYEQENAAYLRDQGRYADSLFEAARLIVDHKETIQDYINLFYSGVEKSYADLLQTQYRPEFTKDD</sequence>
<feature type="coiled-coil region" evidence="11">
    <location>
        <begin position="491"/>
        <end position="579"/>
    </location>
</feature>
<protein>
    <recommendedName>
        <fullName evidence="10">Kinetochore protein NDC80</fullName>
    </recommendedName>
</protein>
<evidence type="ECO:0000256" key="9">
    <source>
        <dbReference type="ARBA" id="ARBA00023328"/>
    </source>
</evidence>
<reference evidence="17" key="1">
    <citation type="submission" date="2025-08" db="UniProtKB">
        <authorList>
            <consortium name="RefSeq"/>
        </authorList>
    </citation>
    <scope>IDENTIFICATION</scope>
    <source>
        <tissue evidence="17">Gonads</tissue>
    </source>
</reference>
<keyword evidence="6 11" id="KW-0175">Coiled coil</keyword>
<evidence type="ECO:0000256" key="5">
    <source>
        <dbReference type="ARBA" id="ARBA00022838"/>
    </source>
</evidence>
<dbReference type="InterPro" id="IPR057091">
    <property type="entry name" value="NDC80_loop"/>
</dbReference>
<evidence type="ECO:0000256" key="4">
    <source>
        <dbReference type="ARBA" id="ARBA00022776"/>
    </source>
</evidence>
<dbReference type="InterPro" id="IPR055260">
    <property type="entry name" value="Ndc80_CH"/>
</dbReference>
<dbReference type="Pfam" id="PF03801">
    <property type="entry name" value="Ndc80_HEC"/>
    <property type="match status" value="1"/>
</dbReference>
<evidence type="ECO:0000256" key="2">
    <source>
        <dbReference type="ARBA" id="ARBA00022454"/>
    </source>
</evidence>
<dbReference type="RefSeq" id="XP_013415462.1">
    <property type="nucleotide sequence ID" value="XM_013560008.1"/>
</dbReference>
<evidence type="ECO:0000256" key="11">
    <source>
        <dbReference type="SAM" id="Coils"/>
    </source>
</evidence>
<dbReference type="GO" id="GO:0051315">
    <property type="term" value="P:attachment of mitotic spindle microtubules to kinetochore"/>
    <property type="evidence" value="ECO:0007669"/>
    <property type="project" value="UniProtKB-UniRule"/>
</dbReference>
<evidence type="ECO:0000313" key="16">
    <source>
        <dbReference type="Proteomes" id="UP000085678"/>
    </source>
</evidence>
<keyword evidence="2 10" id="KW-0158">Chromosome</keyword>
<feature type="coiled-coil region" evidence="11">
    <location>
        <begin position="374"/>
        <end position="408"/>
    </location>
</feature>
<dbReference type="GO" id="GO:0031262">
    <property type="term" value="C:Ndc80 complex"/>
    <property type="evidence" value="ECO:0007669"/>
    <property type="project" value="UniProtKB-UniRule"/>
</dbReference>
<dbReference type="GeneID" id="106177279"/>
<evidence type="ECO:0000256" key="3">
    <source>
        <dbReference type="ARBA" id="ARBA00022618"/>
    </source>
</evidence>
<evidence type="ECO:0000259" key="15">
    <source>
        <dbReference type="Pfam" id="PF24487"/>
    </source>
</evidence>
<comment type="similarity">
    <text evidence="1 10">Belongs to the NDC80/HEC1 family.</text>
</comment>
<dbReference type="PANTHER" id="PTHR10643">
    <property type="entry name" value="KINETOCHORE PROTEIN NDC80"/>
    <property type="match status" value="1"/>
</dbReference>
<feature type="region of interest" description="Disordered" evidence="12">
    <location>
        <begin position="1"/>
        <end position="104"/>
    </location>
</feature>
<evidence type="ECO:0000259" key="14">
    <source>
        <dbReference type="Pfam" id="PF18077"/>
    </source>
</evidence>
<dbReference type="OrthoDB" id="7459479at2759"/>
<dbReference type="InterPro" id="IPR040967">
    <property type="entry name" value="DUF5595"/>
</dbReference>
<keyword evidence="4 10" id="KW-0498">Mitosis</keyword>
<comment type="subcellular location">
    <subcellularLocation>
        <location evidence="10">Chromosome</location>
        <location evidence="10">Centromere</location>
        <location evidence="10">Kinetochore</location>
    </subcellularLocation>
    <subcellularLocation>
        <location evidence="10">Nucleus</location>
    </subcellularLocation>
</comment>